<feature type="compositionally biased region" description="Low complexity" evidence="1">
    <location>
        <begin position="98"/>
        <end position="110"/>
    </location>
</feature>
<evidence type="ECO:0000313" key="5">
    <source>
        <dbReference type="Proteomes" id="UP000826271"/>
    </source>
</evidence>
<keyword evidence="2" id="KW-0812">Transmembrane</keyword>
<name>A0AAV6W9N9_9LAMI</name>
<feature type="transmembrane region" description="Helical" evidence="2">
    <location>
        <begin position="200"/>
        <end position="224"/>
    </location>
</feature>
<comment type="caution">
    <text evidence="4">The sequence shown here is derived from an EMBL/GenBank/DDBJ whole genome shotgun (WGS) entry which is preliminary data.</text>
</comment>
<keyword evidence="5" id="KW-1185">Reference proteome</keyword>
<dbReference type="EMBL" id="WHWC01000016">
    <property type="protein sequence ID" value="KAG8367349.1"/>
    <property type="molecule type" value="Genomic_DNA"/>
</dbReference>
<protein>
    <recommendedName>
        <fullName evidence="3">RDRP3-5 N-terminal domain-containing protein</fullName>
    </recommendedName>
</protein>
<feature type="region of interest" description="Disordered" evidence="1">
    <location>
        <begin position="98"/>
        <end position="120"/>
    </location>
</feature>
<dbReference type="Pfam" id="PF26249">
    <property type="entry name" value="4HB_RdRP3_N"/>
    <property type="match status" value="1"/>
</dbReference>
<sequence>MDASPPPPLRQQQRKMIRLPESVEVTIERICIEKKQPPLKEYARKMLGEIGEQASLEVLTKILSTSGSGGIKSFGGFVAYLVKKEYPIQANTVLADYQSPQPEEPSPQTQRMWSPSSHPLNGEHLQSPLSSLSLNSTSSNLQKTSPQSISCQLSFEDETQGRRIPSVHKSSLSGGLRDTTKSMTISRQLMILSKLRFRKLFLLLSYIKRSVLLVILLYLLVYLWDWPDIEIKFLRPKYGINLDRNSVTNQIVGSFFGIQVLVPDLFVIYSLSILIGIQGRPISTIVMFMETEVIISRNAVACEGVNHCGCCAVFKDERKRSKKNQTEEEKKATCSSVKCYFVHIESVAPDGDSENYILSGKRISEARRCFMHIHTVSTIEKYMARLSPV</sequence>
<keyword evidence="2" id="KW-0472">Membrane</keyword>
<accession>A0AAV6W9N9</accession>
<evidence type="ECO:0000256" key="1">
    <source>
        <dbReference type="SAM" id="MobiDB-lite"/>
    </source>
</evidence>
<evidence type="ECO:0000313" key="4">
    <source>
        <dbReference type="EMBL" id="KAG8367349.1"/>
    </source>
</evidence>
<feature type="domain" description="RDRP3-5 N-terminal" evidence="3">
    <location>
        <begin position="17"/>
        <end position="86"/>
    </location>
</feature>
<keyword evidence="2" id="KW-1133">Transmembrane helix</keyword>
<dbReference type="InterPro" id="IPR058697">
    <property type="entry name" value="RDRP3-5_N"/>
</dbReference>
<evidence type="ECO:0000259" key="3">
    <source>
        <dbReference type="Pfam" id="PF26249"/>
    </source>
</evidence>
<gene>
    <name evidence="4" type="ORF">BUALT_Bualt16G0062900</name>
</gene>
<evidence type="ECO:0000256" key="2">
    <source>
        <dbReference type="SAM" id="Phobius"/>
    </source>
</evidence>
<organism evidence="4 5">
    <name type="scientific">Buddleja alternifolia</name>
    <dbReference type="NCBI Taxonomy" id="168488"/>
    <lineage>
        <taxon>Eukaryota</taxon>
        <taxon>Viridiplantae</taxon>
        <taxon>Streptophyta</taxon>
        <taxon>Embryophyta</taxon>
        <taxon>Tracheophyta</taxon>
        <taxon>Spermatophyta</taxon>
        <taxon>Magnoliopsida</taxon>
        <taxon>eudicotyledons</taxon>
        <taxon>Gunneridae</taxon>
        <taxon>Pentapetalae</taxon>
        <taxon>asterids</taxon>
        <taxon>lamiids</taxon>
        <taxon>Lamiales</taxon>
        <taxon>Scrophulariaceae</taxon>
        <taxon>Buddlejeae</taxon>
        <taxon>Buddleja</taxon>
    </lineage>
</organism>
<dbReference type="Proteomes" id="UP000826271">
    <property type="component" value="Unassembled WGS sequence"/>
</dbReference>
<proteinExistence type="predicted"/>
<feature type="transmembrane region" description="Helical" evidence="2">
    <location>
        <begin position="251"/>
        <end position="277"/>
    </location>
</feature>
<reference evidence="4" key="1">
    <citation type="submission" date="2019-10" db="EMBL/GenBank/DDBJ databases">
        <authorList>
            <person name="Zhang R."/>
            <person name="Pan Y."/>
            <person name="Wang J."/>
            <person name="Ma R."/>
            <person name="Yu S."/>
        </authorList>
    </citation>
    <scope>NUCLEOTIDE SEQUENCE</scope>
    <source>
        <strain evidence="4">LA-IB0</strain>
        <tissue evidence="4">Leaf</tissue>
    </source>
</reference>
<dbReference type="AlphaFoldDB" id="A0AAV6W9N9"/>